<proteinExistence type="predicted"/>
<sequence length="69" mass="7243">MKETSTVISLLPSMKRALRDRKGVSTTEYVLLLVGISAMVVAGANVMGTQLCAALSTIGSYVSHQATTI</sequence>
<feature type="transmembrane region" description="Helical" evidence="1">
    <location>
        <begin position="29"/>
        <end position="48"/>
    </location>
</feature>
<evidence type="ECO:0000313" key="3">
    <source>
        <dbReference type="Proteomes" id="UP000239724"/>
    </source>
</evidence>
<keyword evidence="1" id="KW-0472">Membrane</keyword>
<gene>
    <name evidence="2" type="ORF">CCS01_29820</name>
</gene>
<evidence type="ECO:0008006" key="4">
    <source>
        <dbReference type="Google" id="ProtNLM"/>
    </source>
</evidence>
<keyword evidence="1" id="KW-1133">Transmembrane helix</keyword>
<evidence type="ECO:0000313" key="2">
    <source>
        <dbReference type="EMBL" id="PPQ26555.1"/>
    </source>
</evidence>
<protein>
    <recommendedName>
        <fullName evidence="4">Flp family type IVb pilin</fullName>
    </recommendedName>
</protein>
<keyword evidence="1" id="KW-0812">Transmembrane</keyword>
<dbReference type="Proteomes" id="UP000239724">
    <property type="component" value="Unassembled WGS sequence"/>
</dbReference>
<comment type="caution">
    <text evidence="2">The sequence shown here is derived from an EMBL/GenBank/DDBJ whole genome shotgun (WGS) entry which is preliminary data.</text>
</comment>
<evidence type="ECO:0000256" key="1">
    <source>
        <dbReference type="SAM" id="Phobius"/>
    </source>
</evidence>
<reference evidence="2 3" key="1">
    <citation type="journal article" date="2018" name="Arch. Microbiol.">
        <title>New insights into the metabolic potential of the phototrophic purple bacterium Rhodopila globiformis DSM 161(T) from its draft genome sequence and evidence for a vanadium-dependent nitrogenase.</title>
        <authorList>
            <person name="Imhoff J.F."/>
            <person name="Rahn T."/>
            <person name="Kunzel S."/>
            <person name="Neulinger S.C."/>
        </authorList>
    </citation>
    <scope>NUCLEOTIDE SEQUENCE [LARGE SCALE GENOMIC DNA]</scope>
    <source>
        <strain evidence="2 3">DSM 161</strain>
    </source>
</reference>
<name>A0A2S6MW06_RHOGL</name>
<accession>A0A2S6MW06</accession>
<dbReference type="EMBL" id="NHRY01000269">
    <property type="protein sequence ID" value="PPQ26555.1"/>
    <property type="molecule type" value="Genomic_DNA"/>
</dbReference>
<keyword evidence="3" id="KW-1185">Reference proteome</keyword>
<dbReference type="AlphaFoldDB" id="A0A2S6MW06"/>
<organism evidence="2 3">
    <name type="scientific">Rhodopila globiformis</name>
    <name type="common">Rhodopseudomonas globiformis</name>
    <dbReference type="NCBI Taxonomy" id="1071"/>
    <lineage>
        <taxon>Bacteria</taxon>
        <taxon>Pseudomonadati</taxon>
        <taxon>Pseudomonadota</taxon>
        <taxon>Alphaproteobacteria</taxon>
        <taxon>Acetobacterales</taxon>
        <taxon>Acetobacteraceae</taxon>
        <taxon>Rhodopila</taxon>
    </lineage>
</organism>